<gene>
    <name evidence="4" type="ordered locus">Halhy_1234</name>
</gene>
<dbReference type="InterPro" id="IPR006311">
    <property type="entry name" value="TAT_signal"/>
</dbReference>
<dbReference type="Gene3D" id="3.30.360.10">
    <property type="entry name" value="Dihydrodipicolinate Reductase, domain 2"/>
    <property type="match status" value="1"/>
</dbReference>
<dbReference type="InterPro" id="IPR019546">
    <property type="entry name" value="TAT_signal_bac_arc"/>
</dbReference>
<name>F4KTZ4_HALH1</name>
<dbReference type="GO" id="GO:0016491">
    <property type="term" value="F:oxidoreductase activity"/>
    <property type="evidence" value="ECO:0007669"/>
    <property type="project" value="UniProtKB-KW"/>
</dbReference>
<dbReference type="GO" id="GO:0000166">
    <property type="term" value="F:nucleotide binding"/>
    <property type="evidence" value="ECO:0007669"/>
    <property type="project" value="InterPro"/>
</dbReference>
<dbReference type="HOGENOM" id="CLU_023194_24_1_10"/>
<dbReference type="Gene3D" id="3.40.50.720">
    <property type="entry name" value="NAD(P)-binding Rossmann-like Domain"/>
    <property type="match status" value="1"/>
</dbReference>
<evidence type="ECO:0000313" key="5">
    <source>
        <dbReference type="Proteomes" id="UP000008461"/>
    </source>
</evidence>
<dbReference type="PANTHER" id="PTHR43818:SF11">
    <property type="entry name" value="BCDNA.GH03377"/>
    <property type="match status" value="1"/>
</dbReference>
<dbReference type="SUPFAM" id="SSF55347">
    <property type="entry name" value="Glyceraldehyde-3-phosphate dehydrogenase-like, C-terminal domain"/>
    <property type="match status" value="1"/>
</dbReference>
<dbReference type="Pfam" id="PF01408">
    <property type="entry name" value="GFO_IDH_MocA"/>
    <property type="match status" value="1"/>
</dbReference>
<reference evidence="4 5" key="1">
    <citation type="journal article" date="2011" name="Stand. Genomic Sci.">
        <title>Complete genome sequence of Haliscomenobacter hydrossis type strain (O).</title>
        <authorList>
            <consortium name="US DOE Joint Genome Institute (JGI-PGF)"/>
            <person name="Daligault H."/>
            <person name="Lapidus A."/>
            <person name="Zeytun A."/>
            <person name="Nolan M."/>
            <person name="Lucas S."/>
            <person name="Del Rio T.G."/>
            <person name="Tice H."/>
            <person name="Cheng J.F."/>
            <person name="Tapia R."/>
            <person name="Han C."/>
            <person name="Goodwin L."/>
            <person name="Pitluck S."/>
            <person name="Liolios K."/>
            <person name="Pagani I."/>
            <person name="Ivanova N."/>
            <person name="Huntemann M."/>
            <person name="Mavromatis K."/>
            <person name="Mikhailova N."/>
            <person name="Pati A."/>
            <person name="Chen A."/>
            <person name="Palaniappan K."/>
            <person name="Land M."/>
            <person name="Hauser L."/>
            <person name="Brambilla E.M."/>
            <person name="Rohde M."/>
            <person name="Verbarg S."/>
            <person name="Goker M."/>
            <person name="Bristow J."/>
            <person name="Eisen J.A."/>
            <person name="Markowitz V."/>
            <person name="Hugenholtz P."/>
            <person name="Kyrpides N.C."/>
            <person name="Klenk H.P."/>
            <person name="Woyke T."/>
        </authorList>
    </citation>
    <scope>NUCLEOTIDE SEQUENCE [LARGE SCALE GENOMIC DNA]</scope>
    <source>
        <strain evidence="5">ATCC 27775 / DSM 1100 / LMG 10767 / O</strain>
    </source>
</reference>
<dbReference type="PROSITE" id="PS51318">
    <property type="entry name" value="TAT"/>
    <property type="match status" value="1"/>
</dbReference>
<proteinExistence type="predicted"/>
<dbReference type="InterPro" id="IPR036291">
    <property type="entry name" value="NAD(P)-bd_dom_sf"/>
</dbReference>
<reference key="2">
    <citation type="submission" date="2011-04" db="EMBL/GenBank/DDBJ databases">
        <title>Complete sequence of chromosome of Haliscomenobacter hydrossis DSM 1100.</title>
        <authorList>
            <consortium name="US DOE Joint Genome Institute (JGI-PGF)"/>
            <person name="Lucas S."/>
            <person name="Han J."/>
            <person name="Lapidus A."/>
            <person name="Bruce D."/>
            <person name="Goodwin L."/>
            <person name="Pitluck S."/>
            <person name="Peters L."/>
            <person name="Kyrpides N."/>
            <person name="Mavromatis K."/>
            <person name="Ivanova N."/>
            <person name="Ovchinnikova G."/>
            <person name="Pagani I."/>
            <person name="Daligault H."/>
            <person name="Detter J.C."/>
            <person name="Han C."/>
            <person name="Land M."/>
            <person name="Hauser L."/>
            <person name="Markowitz V."/>
            <person name="Cheng J.-F."/>
            <person name="Hugenholtz P."/>
            <person name="Woyke T."/>
            <person name="Wu D."/>
            <person name="Verbarg S."/>
            <person name="Frueling A."/>
            <person name="Brambilla E."/>
            <person name="Klenk H.-P."/>
            <person name="Eisen J.A."/>
        </authorList>
    </citation>
    <scope>NUCLEOTIDE SEQUENCE</scope>
    <source>
        <strain>DSM 1100</strain>
    </source>
</reference>
<dbReference type="RefSeq" id="WP_013763685.1">
    <property type="nucleotide sequence ID" value="NC_015510.1"/>
</dbReference>
<dbReference type="InterPro" id="IPR000683">
    <property type="entry name" value="Gfo/Idh/MocA-like_OxRdtase_N"/>
</dbReference>
<dbReference type="KEGG" id="hhy:Halhy_1234"/>
<dbReference type="EMBL" id="CP002691">
    <property type="protein sequence ID" value="AEE49130.1"/>
    <property type="molecule type" value="Genomic_DNA"/>
</dbReference>
<evidence type="ECO:0000259" key="3">
    <source>
        <dbReference type="Pfam" id="PF01408"/>
    </source>
</evidence>
<keyword evidence="5" id="KW-1185">Reference proteome</keyword>
<accession>F4KTZ4</accession>
<dbReference type="NCBIfam" id="TIGR01409">
    <property type="entry name" value="TAT_signal_seq"/>
    <property type="match status" value="1"/>
</dbReference>
<keyword evidence="2" id="KW-0732">Signal</keyword>
<feature type="domain" description="Gfo/Idh/MocA-like oxidoreductase N-terminal" evidence="3">
    <location>
        <begin position="50"/>
        <end position="169"/>
    </location>
</feature>
<evidence type="ECO:0000313" key="4">
    <source>
        <dbReference type="EMBL" id="AEE49130.1"/>
    </source>
</evidence>
<keyword evidence="1" id="KW-0560">Oxidoreductase</keyword>
<dbReference type="STRING" id="760192.Halhy_1234"/>
<feature type="chain" id="PRO_5003316047" evidence="2">
    <location>
        <begin position="29"/>
        <end position="465"/>
    </location>
</feature>
<dbReference type="OrthoDB" id="9763611at2"/>
<dbReference type="AlphaFoldDB" id="F4KTZ4"/>
<sequence>MSTNRRKFLKKAAAATTLLTGVSRQALAGPSHPVQLLESYAKPVAATDNIRIGLIGCGIIGHYDTDTALKVPGVELAAVCDLYDDRLVRAKEKWGNQIFTTRDFREILQRKDIDAVLICTPDHWHDHISIAALNAGKHVYCEKPMVHHIEEGAAVIAAAKKSGKAFQVGSQRASSAGIHKAREWYEKGLIGEINYVEAAMDRCDALGAWNYTMPFDIDPKAIDWDRFLGDAPKRSFDATRFFRWRNYKEYGTGVAGDLFVHLITALHTITGSLGPNRIFATGDLNYWKDGRDAMDLVTGLMDYPKTDKHASFTFMTRVNLADGGGGGGVTRLVGSDGVIELGWNDATLKTLKRPTAPMYSPYYDALFTYSEAEQKKFLKQYDEKYPKDKFTHDVEFAEKVTFMPPDGYDDRYDHMVVFFNAVRGEGKILEDAVFGLRAAGPSLAANLSAEQKRVINWDPVNIKLK</sequence>
<protein>
    <submittedName>
        <fullName evidence="4">Oxidoreductase domain protein</fullName>
    </submittedName>
</protein>
<evidence type="ECO:0000256" key="1">
    <source>
        <dbReference type="ARBA" id="ARBA00023002"/>
    </source>
</evidence>
<dbReference type="eggNOG" id="COG0673">
    <property type="taxonomic scope" value="Bacteria"/>
</dbReference>
<dbReference type="SUPFAM" id="SSF51735">
    <property type="entry name" value="NAD(P)-binding Rossmann-fold domains"/>
    <property type="match status" value="1"/>
</dbReference>
<dbReference type="InterPro" id="IPR050463">
    <property type="entry name" value="Gfo/Idh/MocA_oxidrdct_glycsds"/>
</dbReference>
<feature type="signal peptide" evidence="2">
    <location>
        <begin position="1"/>
        <end position="28"/>
    </location>
</feature>
<organism evidence="4 5">
    <name type="scientific">Haliscomenobacter hydrossis (strain ATCC 27775 / DSM 1100 / LMG 10767 / O)</name>
    <dbReference type="NCBI Taxonomy" id="760192"/>
    <lineage>
        <taxon>Bacteria</taxon>
        <taxon>Pseudomonadati</taxon>
        <taxon>Bacteroidota</taxon>
        <taxon>Saprospiria</taxon>
        <taxon>Saprospirales</taxon>
        <taxon>Haliscomenobacteraceae</taxon>
        <taxon>Haliscomenobacter</taxon>
    </lineage>
</organism>
<dbReference type="PANTHER" id="PTHR43818">
    <property type="entry name" value="BCDNA.GH03377"/>
    <property type="match status" value="1"/>
</dbReference>
<dbReference type="Proteomes" id="UP000008461">
    <property type="component" value="Chromosome"/>
</dbReference>
<evidence type="ECO:0000256" key="2">
    <source>
        <dbReference type="SAM" id="SignalP"/>
    </source>
</evidence>